<evidence type="ECO:0000313" key="2">
    <source>
        <dbReference type="Proteomes" id="UP000229378"/>
    </source>
</evidence>
<sequence length="201" mass="22107">MSGQDNTTGSMIWWEKTVEYYFVAKYLSKTAAIAPLDGNHEKAGDNIFAQGNKWVLIEFKRSKADLDSEKEKFINYDQAKNTLSAFDSHHFLIYGGLLNPGQFELWAQTYFSGRTGIVLDEILNNGKGIRAFILYVKAFIAFKKGGNPGGSGGLGLTDYAQVACINKDGEICACMSLTDFRRSLGVKPTPEAQHESAAPGM</sequence>
<accession>A0A2G4U4J6</accession>
<evidence type="ECO:0008006" key="3">
    <source>
        <dbReference type="Google" id="ProtNLM"/>
    </source>
</evidence>
<evidence type="ECO:0000313" key="1">
    <source>
        <dbReference type="EMBL" id="PHZ28241.1"/>
    </source>
</evidence>
<name>A0A2G4U4J6_YERBE</name>
<gene>
    <name evidence="1" type="ORF">CS533_05815</name>
</gene>
<organism evidence="1 2">
    <name type="scientific">Yersinia bercovieri</name>
    <dbReference type="NCBI Taxonomy" id="634"/>
    <lineage>
        <taxon>Bacteria</taxon>
        <taxon>Pseudomonadati</taxon>
        <taxon>Pseudomonadota</taxon>
        <taxon>Gammaproteobacteria</taxon>
        <taxon>Enterobacterales</taxon>
        <taxon>Yersiniaceae</taxon>
        <taxon>Yersinia</taxon>
    </lineage>
</organism>
<comment type="caution">
    <text evidence="1">The sequence shown here is derived from an EMBL/GenBank/DDBJ whole genome shotgun (WGS) entry which is preliminary data.</text>
</comment>
<dbReference type="GeneID" id="89596581"/>
<protein>
    <recommendedName>
        <fullName evidence="3">Restriction endonuclease</fullName>
    </recommendedName>
</protein>
<dbReference type="EMBL" id="PEHN01000004">
    <property type="protein sequence ID" value="PHZ28241.1"/>
    <property type="molecule type" value="Genomic_DNA"/>
</dbReference>
<dbReference type="RefSeq" id="WP_005278594.1">
    <property type="nucleotide sequence ID" value="NZ_CABHQB010000081.1"/>
</dbReference>
<reference evidence="1 2" key="1">
    <citation type="submission" date="2017-10" db="EMBL/GenBank/DDBJ databases">
        <authorList>
            <person name="Banno H."/>
            <person name="Chua N.-H."/>
        </authorList>
    </citation>
    <scope>NUCLEOTIDE SEQUENCE [LARGE SCALE GENOMIC DNA]</scope>
    <source>
        <strain evidence="1 2">SCPM-O-B-7607</strain>
    </source>
</reference>
<dbReference type="AlphaFoldDB" id="A0A2G4U4J6"/>
<dbReference type="Proteomes" id="UP000229378">
    <property type="component" value="Unassembled WGS sequence"/>
</dbReference>
<proteinExistence type="predicted"/>